<evidence type="ECO:0000256" key="1">
    <source>
        <dbReference type="ARBA" id="ARBA00006479"/>
    </source>
</evidence>
<dbReference type="PANTHER" id="PTHR18964:SF170">
    <property type="entry name" value="SUGAR KINASE"/>
    <property type="match status" value="1"/>
</dbReference>
<dbReference type="PANTHER" id="PTHR18964">
    <property type="entry name" value="ROK (REPRESSOR, ORF, KINASE) FAMILY"/>
    <property type="match status" value="1"/>
</dbReference>
<dbReference type="Gene3D" id="3.30.420.40">
    <property type="match status" value="2"/>
</dbReference>
<name>A0A2N0YWF9_9BACI</name>
<comment type="caution">
    <text evidence="2">The sequence shown here is derived from an EMBL/GenBank/DDBJ whole genome shotgun (WGS) entry which is preliminary data.</text>
</comment>
<dbReference type="Pfam" id="PF00480">
    <property type="entry name" value="ROK"/>
    <property type="match status" value="1"/>
</dbReference>
<dbReference type="InterPro" id="IPR043129">
    <property type="entry name" value="ATPase_NBD"/>
</dbReference>
<evidence type="ECO:0000313" key="2">
    <source>
        <dbReference type="EMBL" id="PKG21590.1"/>
    </source>
</evidence>
<dbReference type="SUPFAM" id="SSF53067">
    <property type="entry name" value="Actin-like ATPase domain"/>
    <property type="match status" value="1"/>
</dbReference>
<dbReference type="OrthoDB" id="9795247at2"/>
<gene>
    <name evidence="2" type="ORF">CWS01_21660</name>
</gene>
<dbReference type="CDD" id="cd24152">
    <property type="entry name" value="ASKHA_NBD_ROK-like"/>
    <property type="match status" value="1"/>
</dbReference>
<dbReference type="EMBL" id="PISE01000071">
    <property type="protein sequence ID" value="PKG21590.1"/>
    <property type="molecule type" value="Genomic_DNA"/>
</dbReference>
<reference evidence="2 3" key="1">
    <citation type="journal article" date="2003" name="Int. J. Syst. Evol. Microbiol.">
        <title>Bacillus nealsonii sp. nov., isolated from a spacecraft-assembly facility, whose spores are gamma-radiation resistant.</title>
        <authorList>
            <person name="Venkateswaran K."/>
            <person name="Kempf M."/>
            <person name="Chen F."/>
            <person name="Satomi M."/>
            <person name="Nicholson W."/>
            <person name="Kern R."/>
        </authorList>
    </citation>
    <scope>NUCLEOTIDE SEQUENCE [LARGE SCALE GENOMIC DNA]</scope>
    <source>
        <strain evidence="2 3">FO-92</strain>
    </source>
</reference>
<organism evidence="2 3">
    <name type="scientific">Niallia nealsonii</name>
    <dbReference type="NCBI Taxonomy" id="115979"/>
    <lineage>
        <taxon>Bacteria</taxon>
        <taxon>Bacillati</taxon>
        <taxon>Bacillota</taxon>
        <taxon>Bacilli</taxon>
        <taxon>Bacillales</taxon>
        <taxon>Bacillaceae</taxon>
        <taxon>Niallia</taxon>
    </lineage>
</organism>
<dbReference type="RefSeq" id="WP_101179597.1">
    <property type="nucleotide sequence ID" value="NZ_PISE01000071.1"/>
</dbReference>
<accession>A0A2N0YWF9</accession>
<comment type="similarity">
    <text evidence="1">Belongs to the ROK (NagC/XylR) family.</text>
</comment>
<sequence>MYLVIDIGGTFVKFALMDGAGNILTKGKQRTPTANLTEFKNKLHSIIENHDLSSVKGIALSCPGTIDVDTGMIYYGGSFPFLHEVNLAKELEEKYGKDVSIDNDGKCAALAELWLGSVKDAKDSIVLILGSGIGGGIIINGKLHRGVNLSAGEVSYVMSQMNPITKEGKFFAYDCSAVQMVRRIAEIKNLEDATDGEGAFEYIKQGDEEANAIFNKYCIYLATQIFNLQYILDPEIIAIGGGISAQPILHDRIQWALSEVKKANPLHIANPNVMGCKFQNDANLYGALYHFFTTKNNEFVG</sequence>
<dbReference type="AlphaFoldDB" id="A0A2N0YWF9"/>
<protein>
    <submittedName>
        <fullName evidence="2">ROK family protein</fullName>
    </submittedName>
</protein>
<proteinExistence type="inferred from homology"/>
<evidence type="ECO:0000313" key="3">
    <source>
        <dbReference type="Proteomes" id="UP000233375"/>
    </source>
</evidence>
<dbReference type="InterPro" id="IPR000600">
    <property type="entry name" value="ROK"/>
</dbReference>
<keyword evidence="3" id="KW-1185">Reference proteome</keyword>
<dbReference type="Proteomes" id="UP000233375">
    <property type="component" value="Unassembled WGS sequence"/>
</dbReference>